<dbReference type="SUPFAM" id="SSF48208">
    <property type="entry name" value="Six-hairpin glycosidases"/>
    <property type="match status" value="1"/>
</dbReference>
<dbReference type="Gene3D" id="1.50.10.10">
    <property type="match status" value="1"/>
</dbReference>
<proteinExistence type="predicted"/>
<feature type="domain" description="Mannosylglycerate hydrolase MGH1-like glycoside hydrolase" evidence="1">
    <location>
        <begin position="424"/>
        <end position="524"/>
    </location>
</feature>
<keyword evidence="3" id="KW-1185">Reference proteome</keyword>
<dbReference type="EMBL" id="JBHUFD010000018">
    <property type="protein sequence ID" value="MFD1874684.1"/>
    <property type="molecule type" value="Genomic_DNA"/>
</dbReference>
<dbReference type="InterPro" id="IPR012341">
    <property type="entry name" value="6hp_glycosidase-like_sf"/>
</dbReference>
<dbReference type="RefSeq" id="WP_382316700.1">
    <property type="nucleotide sequence ID" value="NZ_JBHUFD010000018.1"/>
</dbReference>
<organism evidence="2 3">
    <name type="scientific">Hymenobacter bucti</name>
    <dbReference type="NCBI Taxonomy" id="1844114"/>
    <lineage>
        <taxon>Bacteria</taxon>
        <taxon>Pseudomonadati</taxon>
        <taxon>Bacteroidota</taxon>
        <taxon>Cytophagia</taxon>
        <taxon>Cytophagales</taxon>
        <taxon>Hymenobacteraceae</taxon>
        <taxon>Hymenobacter</taxon>
    </lineage>
</organism>
<dbReference type="InterPro" id="IPR004888">
    <property type="entry name" value="Glycoside_hydrolase_63"/>
</dbReference>
<evidence type="ECO:0000313" key="3">
    <source>
        <dbReference type="Proteomes" id="UP001597197"/>
    </source>
</evidence>
<dbReference type="Proteomes" id="UP001597197">
    <property type="component" value="Unassembled WGS sequence"/>
</dbReference>
<sequence>MTENERLQQQDNDEQKRLQWGPYLSERQWGTVREDYSEGGESWSSLSHEDAPARTYRWGEDGLAGISDDTQTLCFAVTLWNGQDDRLKERLFGLTNEEGNHGEDVKKLYYYLDNTPTHSYQKFLYKYPQAAFPYQQLRDVNAGREPTEPEFELLDTGIFDENRYFDVVAEYAKASPTDLLVRLTVSNRGPETAPLHLLPTLWFRNRWSFGAEGGQPTITRQAPAGEHQAVLAHHDRLGDYTLCFPTTDTLLLTHNETNTERLFGTPNATGALVKDAFHAALLPGGDAHHASRTAEAGTKAAPVYALHIGPGESVEVRLRLSTDAGLTAPLGEDFTNVFADRLREADEFYAPLLAGSTPEEAAVKRQAWAGVLWSKQYYNYDVTRWLQGDPGQPTPPANRGELRNGDWPDFKAEHIILMPDKWEYPWFAAWDLVFHCLALAPVDLKLAKEQCLLLAATPHFAKPDGWIPSYEFDFSNTNPPVQGQSAWLLYEYGKNELGECDLDFLREALREFLPNHHWWMERFHRHPEESFKGSFLGLDNASILNREEVPGGGYLKQVDSLSWLAGYTLYLMRAALELAPEDPDCEQLAIKLFHDFEEIGGSLAELAAECHDDPELSKTGFHYDMLVEPDGRRRPVPMRSILGLAPLFGKLVLERHTLAHVPAFVDVVEQHLTNVWAAPRYPAVVQSEDGARWLFSLMPRQKLEQVIPYLFSEDEMLAPSGFRSLSKAHLAQPAAMEVAGETHTATYTPGESDTNVMGGNSNWRGPVWLPLNFVLLLALDRLCRFYGDALGPVELPTGSGHRVSLHDAVAEIARRMQSPFLPDAEGRRPAHGNDLRYATDPHFRDLLLFHEYFDGDTGRGCGASHQTGWTALVTLLGYFTK</sequence>
<gene>
    <name evidence="2" type="ORF">ACFSDX_19760</name>
</gene>
<evidence type="ECO:0000259" key="1">
    <source>
        <dbReference type="Pfam" id="PF22422"/>
    </source>
</evidence>
<dbReference type="Pfam" id="PF22422">
    <property type="entry name" value="MGH1-like_GH"/>
    <property type="match status" value="1"/>
</dbReference>
<name>A0ABW4QYS8_9BACT</name>
<dbReference type="InterPro" id="IPR008928">
    <property type="entry name" value="6-hairpin_glycosidase_sf"/>
</dbReference>
<accession>A0ABW4QYS8</accession>
<dbReference type="PANTHER" id="PTHR10412:SF10">
    <property type="entry name" value="GLYCOSYL HYDROLASE FAMILY 63 C-TERMINAL DOMAIN-CONTAINING PROTEIN"/>
    <property type="match status" value="1"/>
</dbReference>
<protein>
    <submittedName>
        <fullName evidence="2">Glucosidase</fullName>
    </submittedName>
</protein>
<reference evidence="3" key="1">
    <citation type="journal article" date="2019" name="Int. J. Syst. Evol. Microbiol.">
        <title>The Global Catalogue of Microorganisms (GCM) 10K type strain sequencing project: providing services to taxonomists for standard genome sequencing and annotation.</title>
        <authorList>
            <consortium name="The Broad Institute Genomics Platform"/>
            <consortium name="The Broad Institute Genome Sequencing Center for Infectious Disease"/>
            <person name="Wu L."/>
            <person name="Ma J."/>
        </authorList>
    </citation>
    <scope>NUCLEOTIDE SEQUENCE [LARGE SCALE GENOMIC DNA]</scope>
    <source>
        <strain evidence="3">CGMCC 1.15795</strain>
    </source>
</reference>
<comment type="caution">
    <text evidence="2">The sequence shown here is derived from an EMBL/GenBank/DDBJ whole genome shotgun (WGS) entry which is preliminary data.</text>
</comment>
<dbReference type="InterPro" id="IPR054491">
    <property type="entry name" value="MGH1-like_GH"/>
</dbReference>
<dbReference type="PANTHER" id="PTHR10412">
    <property type="entry name" value="MANNOSYL-OLIGOSACCHARIDE GLUCOSIDASE"/>
    <property type="match status" value="1"/>
</dbReference>
<evidence type="ECO:0000313" key="2">
    <source>
        <dbReference type="EMBL" id="MFD1874684.1"/>
    </source>
</evidence>